<comment type="subcellular location">
    <subcellularLocation>
        <location evidence="1">Periplasm</location>
    </subcellularLocation>
</comment>
<dbReference type="Proteomes" id="UP000193083">
    <property type="component" value="Unassembled WGS sequence"/>
</dbReference>
<organism evidence="7 8">
    <name type="scientific">Mesorhizobium australicum</name>
    <dbReference type="NCBI Taxonomy" id="536018"/>
    <lineage>
        <taxon>Bacteria</taxon>
        <taxon>Pseudomonadati</taxon>
        <taxon>Pseudomonadota</taxon>
        <taxon>Alphaproteobacteria</taxon>
        <taxon>Hyphomicrobiales</taxon>
        <taxon>Phyllobacteriaceae</taxon>
        <taxon>Mesorhizobium</taxon>
    </lineage>
</organism>
<dbReference type="RefSeq" id="WP_085465164.1">
    <property type="nucleotide sequence ID" value="NZ_FXBL01000004.1"/>
</dbReference>
<name>A0A1X7P553_9HYPH</name>
<feature type="compositionally biased region" description="Basic and acidic residues" evidence="5">
    <location>
        <begin position="15"/>
        <end position="25"/>
    </location>
</feature>
<reference evidence="7 8" key="1">
    <citation type="submission" date="2017-04" db="EMBL/GenBank/DDBJ databases">
        <authorList>
            <person name="Afonso C.L."/>
            <person name="Miller P.J."/>
            <person name="Scott M.A."/>
            <person name="Spackman E."/>
            <person name="Goraichik I."/>
            <person name="Dimitrov K.M."/>
            <person name="Suarez D.L."/>
            <person name="Swayne D.E."/>
        </authorList>
    </citation>
    <scope>NUCLEOTIDE SEQUENCE [LARGE SCALE GENOMIC DNA]</scope>
    <source>
        <strain evidence="7 8">B5P</strain>
    </source>
</reference>
<dbReference type="EMBL" id="FXBL01000004">
    <property type="protein sequence ID" value="SMH46018.1"/>
    <property type="molecule type" value="Genomic_DNA"/>
</dbReference>
<dbReference type="PANTHER" id="PTHR38102:SF1">
    <property type="entry name" value="PERIPLASMIC CHAPERONE SPY"/>
    <property type="match status" value="1"/>
</dbReference>
<keyword evidence="8" id="KW-1185">Reference proteome</keyword>
<keyword evidence="6" id="KW-0472">Membrane</keyword>
<evidence type="ECO:0000256" key="6">
    <source>
        <dbReference type="SAM" id="Phobius"/>
    </source>
</evidence>
<sequence length="183" mass="19752">MSNQDNSNAGYEGPVIDHDPNEPKRSGPSGLTFVVGVGLAALIAIGAGAAIAQGIGKGPMGGFGGHMGMRFAEHRFESIMDEIDATDEQQDKIWAIVDRTRAEMRPMGREFRGMREEVATLLSAPTIDKAAVEALRAKRIAEVDEASKKAVAAIIEAAEVLTPEQRAKLAEEMKDRHEGRGRW</sequence>
<evidence type="ECO:0000256" key="5">
    <source>
        <dbReference type="SAM" id="MobiDB-lite"/>
    </source>
</evidence>
<dbReference type="AlphaFoldDB" id="A0A1X7P553"/>
<dbReference type="CDD" id="cd09916">
    <property type="entry name" value="CpxP_like"/>
    <property type="match status" value="1"/>
</dbReference>
<evidence type="ECO:0000256" key="4">
    <source>
        <dbReference type="ARBA" id="ARBA00022764"/>
    </source>
</evidence>
<keyword evidence="3" id="KW-0732">Signal</keyword>
<dbReference type="Pfam" id="PF07813">
    <property type="entry name" value="LTXXQ"/>
    <property type="match status" value="1"/>
</dbReference>
<accession>A0A1X7P553</accession>
<keyword evidence="6" id="KW-0812">Transmembrane</keyword>
<dbReference type="InterPro" id="IPR012899">
    <property type="entry name" value="LTXXQ"/>
</dbReference>
<feature type="transmembrane region" description="Helical" evidence="6">
    <location>
        <begin position="30"/>
        <end position="52"/>
    </location>
</feature>
<dbReference type="InterPro" id="IPR052211">
    <property type="entry name" value="Cpx_auxiliary_protein"/>
</dbReference>
<protein>
    <submittedName>
        <fullName evidence="7">Protein refolding chaperone Spy/CpxP family</fullName>
    </submittedName>
</protein>
<evidence type="ECO:0000313" key="7">
    <source>
        <dbReference type="EMBL" id="SMH46018.1"/>
    </source>
</evidence>
<feature type="region of interest" description="Disordered" evidence="5">
    <location>
        <begin position="1"/>
        <end position="27"/>
    </location>
</feature>
<dbReference type="Gene3D" id="1.20.120.1490">
    <property type="match status" value="1"/>
</dbReference>
<keyword evidence="4" id="KW-0574">Periplasm</keyword>
<proteinExistence type="inferred from homology"/>
<gene>
    <name evidence="7" type="ORF">SAMN02982922_3325</name>
</gene>
<evidence type="ECO:0000256" key="3">
    <source>
        <dbReference type="ARBA" id="ARBA00022729"/>
    </source>
</evidence>
<dbReference type="GO" id="GO:0051082">
    <property type="term" value="F:unfolded protein binding"/>
    <property type="evidence" value="ECO:0007669"/>
    <property type="project" value="TreeGrafter"/>
</dbReference>
<evidence type="ECO:0000256" key="1">
    <source>
        <dbReference type="ARBA" id="ARBA00004418"/>
    </source>
</evidence>
<dbReference type="PANTHER" id="PTHR38102">
    <property type="entry name" value="PERIPLASMIC CHAPERONE SPY"/>
    <property type="match status" value="1"/>
</dbReference>
<comment type="similarity">
    <text evidence="2">Belongs to the CpxP/Spy family.</text>
</comment>
<keyword evidence="6" id="KW-1133">Transmembrane helix</keyword>
<dbReference type="GO" id="GO:0030288">
    <property type="term" value="C:outer membrane-bounded periplasmic space"/>
    <property type="evidence" value="ECO:0007669"/>
    <property type="project" value="TreeGrafter"/>
</dbReference>
<evidence type="ECO:0000256" key="2">
    <source>
        <dbReference type="ARBA" id="ARBA00008441"/>
    </source>
</evidence>
<evidence type="ECO:0000313" key="8">
    <source>
        <dbReference type="Proteomes" id="UP000193083"/>
    </source>
</evidence>
<dbReference type="OrthoDB" id="8277545at2"/>